<keyword evidence="3" id="KW-1185">Reference proteome</keyword>
<dbReference type="Proteomes" id="UP000271974">
    <property type="component" value="Unassembled WGS sequence"/>
</dbReference>
<feature type="transmembrane region" description="Helical" evidence="1">
    <location>
        <begin position="42"/>
        <end position="64"/>
    </location>
</feature>
<evidence type="ECO:0000313" key="2">
    <source>
        <dbReference type="EMBL" id="RUS79133.1"/>
    </source>
</evidence>
<organism evidence="2 3">
    <name type="scientific">Elysia chlorotica</name>
    <name type="common">Eastern emerald elysia</name>
    <name type="synonym">Sea slug</name>
    <dbReference type="NCBI Taxonomy" id="188477"/>
    <lineage>
        <taxon>Eukaryota</taxon>
        <taxon>Metazoa</taxon>
        <taxon>Spiralia</taxon>
        <taxon>Lophotrochozoa</taxon>
        <taxon>Mollusca</taxon>
        <taxon>Gastropoda</taxon>
        <taxon>Heterobranchia</taxon>
        <taxon>Euthyneura</taxon>
        <taxon>Panpulmonata</taxon>
        <taxon>Sacoglossa</taxon>
        <taxon>Placobranchoidea</taxon>
        <taxon>Plakobranchidae</taxon>
        <taxon>Elysia</taxon>
    </lineage>
</organism>
<evidence type="ECO:0000256" key="1">
    <source>
        <dbReference type="SAM" id="Phobius"/>
    </source>
</evidence>
<proteinExistence type="predicted"/>
<accession>A0A3S0ZNM9</accession>
<keyword evidence="1" id="KW-0812">Transmembrane</keyword>
<sequence length="158" mass="17108">MGLTMPSTGTTLYLVGSLCLGDVALGHEGHHEDGNNQRQATILALAICVGILGAMLIAITLAYFCKRRRVCFRCETSGADQDSQTTKSSAMSVGIMKSLFFSNDRQTVSEFTTLEEAVEKVPSTKELQEVQAEPETVAVTQPTHQEVLVTDVVELTKI</sequence>
<protein>
    <submittedName>
        <fullName evidence="2">Uncharacterized protein</fullName>
    </submittedName>
</protein>
<gene>
    <name evidence="2" type="ORF">EGW08_013111</name>
</gene>
<evidence type="ECO:0000313" key="3">
    <source>
        <dbReference type="Proteomes" id="UP000271974"/>
    </source>
</evidence>
<reference evidence="2 3" key="1">
    <citation type="submission" date="2019-01" db="EMBL/GenBank/DDBJ databases">
        <title>A draft genome assembly of the solar-powered sea slug Elysia chlorotica.</title>
        <authorList>
            <person name="Cai H."/>
            <person name="Li Q."/>
            <person name="Fang X."/>
            <person name="Li J."/>
            <person name="Curtis N.E."/>
            <person name="Altenburger A."/>
            <person name="Shibata T."/>
            <person name="Feng M."/>
            <person name="Maeda T."/>
            <person name="Schwartz J.A."/>
            <person name="Shigenobu S."/>
            <person name="Lundholm N."/>
            <person name="Nishiyama T."/>
            <person name="Yang H."/>
            <person name="Hasebe M."/>
            <person name="Li S."/>
            <person name="Pierce S.K."/>
            <person name="Wang J."/>
        </authorList>
    </citation>
    <scope>NUCLEOTIDE SEQUENCE [LARGE SCALE GENOMIC DNA]</scope>
    <source>
        <strain evidence="2">EC2010</strain>
        <tissue evidence="2">Whole organism of an adult</tissue>
    </source>
</reference>
<keyword evidence="1" id="KW-0472">Membrane</keyword>
<keyword evidence="1" id="KW-1133">Transmembrane helix</keyword>
<dbReference type="AlphaFoldDB" id="A0A3S0ZNM9"/>
<comment type="caution">
    <text evidence="2">The sequence shown here is derived from an EMBL/GenBank/DDBJ whole genome shotgun (WGS) entry which is preliminary data.</text>
</comment>
<dbReference type="EMBL" id="RQTK01000469">
    <property type="protein sequence ID" value="RUS79133.1"/>
    <property type="molecule type" value="Genomic_DNA"/>
</dbReference>
<name>A0A3S0ZNM9_ELYCH</name>